<proteinExistence type="predicted"/>
<reference evidence="2" key="1">
    <citation type="journal article" date="2014" name="Proc. Natl. Acad. Sci. U.S.A.">
        <title>Extensive sampling of basidiomycete genomes demonstrates inadequacy of the white-rot/brown-rot paradigm for wood decay fungi.</title>
        <authorList>
            <person name="Riley R."/>
            <person name="Salamov A.A."/>
            <person name="Brown D.W."/>
            <person name="Nagy L.G."/>
            <person name="Floudas D."/>
            <person name="Held B.W."/>
            <person name="Levasseur A."/>
            <person name="Lombard V."/>
            <person name="Morin E."/>
            <person name="Otillar R."/>
            <person name="Lindquist E.A."/>
            <person name="Sun H."/>
            <person name="LaButti K.M."/>
            <person name="Schmutz J."/>
            <person name="Jabbour D."/>
            <person name="Luo H."/>
            <person name="Baker S.E."/>
            <person name="Pisabarro A.G."/>
            <person name="Walton J.D."/>
            <person name="Blanchette R.A."/>
            <person name="Henrissat B."/>
            <person name="Martin F."/>
            <person name="Cullen D."/>
            <person name="Hibbett D.S."/>
            <person name="Grigoriev I.V."/>
        </authorList>
    </citation>
    <scope>NUCLEOTIDE SEQUENCE [LARGE SCALE GENOMIC DNA]</scope>
    <source>
        <strain evidence="2">CBS 339.88</strain>
    </source>
</reference>
<evidence type="ECO:0000313" key="1">
    <source>
        <dbReference type="EMBL" id="KDR66307.1"/>
    </source>
</evidence>
<dbReference type="HOGENOM" id="CLU_2638229_0_0_1"/>
<sequence length="77" mass="8275">MDYDSLTLLCAHLQAGSAADATSGRVHLANVRVLTSRRRIGWRAELPSGPMAVVAGVSLTSGAIQTFDTWLLLQYIC</sequence>
<accession>A0A067S8Q7</accession>
<name>A0A067S8Q7_GALM3</name>
<dbReference type="EMBL" id="KL142425">
    <property type="protein sequence ID" value="KDR66307.1"/>
    <property type="molecule type" value="Genomic_DNA"/>
</dbReference>
<dbReference type="Proteomes" id="UP000027222">
    <property type="component" value="Unassembled WGS sequence"/>
</dbReference>
<dbReference type="AlphaFoldDB" id="A0A067S8Q7"/>
<evidence type="ECO:0000313" key="2">
    <source>
        <dbReference type="Proteomes" id="UP000027222"/>
    </source>
</evidence>
<organism evidence="1 2">
    <name type="scientific">Galerina marginata (strain CBS 339.88)</name>
    <dbReference type="NCBI Taxonomy" id="685588"/>
    <lineage>
        <taxon>Eukaryota</taxon>
        <taxon>Fungi</taxon>
        <taxon>Dikarya</taxon>
        <taxon>Basidiomycota</taxon>
        <taxon>Agaricomycotina</taxon>
        <taxon>Agaricomycetes</taxon>
        <taxon>Agaricomycetidae</taxon>
        <taxon>Agaricales</taxon>
        <taxon>Agaricineae</taxon>
        <taxon>Strophariaceae</taxon>
        <taxon>Galerina</taxon>
    </lineage>
</organism>
<gene>
    <name evidence="1" type="ORF">GALMADRAFT_1162583</name>
</gene>
<protein>
    <submittedName>
        <fullName evidence="1">Uncharacterized protein</fullName>
    </submittedName>
</protein>
<keyword evidence="2" id="KW-1185">Reference proteome</keyword>